<sequence>MTDLSPPDWMFQAGDPGPAPDDWDYAPAGNMSPVRAGAGPAKAQENTDDTVAHLMRQARRPIIEYVDCELPRIVNMACKALVDAGVPLYSRDTALVRPVTIRGTARGNLVRSDGVTILVPVTKAGLVEILTAAIDWRRFDGRKGEFKPVSCPPVVAETILARQGDWPFPQLAAVVTAPTMRPDGSVLNVPGFDCDTGILFASDLNWPTVPAAPSKAAAQTALADLRDLIESFPFVEPSDRAAALAMILTAIARPGLPSAPMFGVSAPTPGTGKSKLVDIAAILATGQAASVLSAPREEAEMQKQIGAVLMAGDAFITLDNIEYPLRSEFLCQALTQASVAVRVLGESKTLKLPTSATFCATGNSLRFAGDLTRRVVLINLDARMERPEERVFKRDVIAVAKSDRVRLVTAGMTLLRAFIAQRGPRIVPALGSFEGWSNLIRSALMWLGEADPLGNAAKVRENDPERERMLSILAALPRGRSWTASEIGKEVQSNGLLSDALFDFMERGNLNTRRFGHFLAKNERRIMEGRAIVRRGERQKIALWTVEDLGLDPSDPDDF</sequence>
<evidence type="ECO:0000313" key="2">
    <source>
        <dbReference type="EMBL" id="MFC3167301.1"/>
    </source>
</evidence>
<accession>A0ABV7IGR3</accession>
<name>A0ABV7IGR3_9RHOB</name>
<evidence type="ECO:0000256" key="1">
    <source>
        <dbReference type="SAM" id="MobiDB-lite"/>
    </source>
</evidence>
<organism evidence="2 3">
    <name type="scientific">Paracoccus fontiphilus</name>
    <dbReference type="NCBI Taxonomy" id="1815556"/>
    <lineage>
        <taxon>Bacteria</taxon>
        <taxon>Pseudomonadati</taxon>
        <taxon>Pseudomonadota</taxon>
        <taxon>Alphaproteobacteria</taxon>
        <taxon>Rhodobacterales</taxon>
        <taxon>Paracoccaceae</taxon>
        <taxon>Paracoccus</taxon>
    </lineage>
</organism>
<dbReference type="Proteomes" id="UP001595557">
    <property type="component" value="Unassembled WGS sequence"/>
</dbReference>
<dbReference type="RefSeq" id="WP_207468239.1">
    <property type="nucleotide sequence ID" value="NZ_JAFNAW010000019.1"/>
</dbReference>
<proteinExistence type="predicted"/>
<gene>
    <name evidence="2" type="ORF">ACFOD7_04480</name>
</gene>
<reference evidence="3" key="1">
    <citation type="journal article" date="2019" name="Int. J. Syst. Evol. Microbiol.">
        <title>The Global Catalogue of Microorganisms (GCM) 10K type strain sequencing project: providing services to taxonomists for standard genome sequencing and annotation.</title>
        <authorList>
            <consortium name="The Broad Institute Genomics Platform"/>
            <consortium name="The Broad Institute Genome Sequencing Center for Infectious Disease"/>
            <person name="Wu L."/>
            <person name="Ma J."/>
        </authorList>
    </citation>
    <scope>NUCLEOTIDE SEQUENCE [LARGE SCALE GENOMIC DNA]</scope>
    <source>
        <strain evidence="3">KCTC 52239</strain>
    </source>
</reference>
<protein>
    <recommendedName>
        <fullName evidence="4">DNA primase/helicase</fullName>
    </recommendedName>
</protein>
<evidence type="ECO:0000313" key="3">
    <source>
        <dbReference type="Proteomes" id="UP001595557"/>
    </source>
</evidence>
<keyword evidence="3" id="KW-1185">Reference proteome</keyword>
<comment type="caution">
    <text evidence="2">The sequence shown here is derived from an EMBL/GenBank/DDBJ whole genome shotgun (WGS) entry which is preliminary data.</text>
</comment>
<dbReference type="EMBL" id="JBHRTE010000022">
    <property type="protein sequence ID" value="MFC3167301.1"/>
    <property type="molecule type" value="Genomic_DNA"/>
</dbReference>
<feature type="region of interest" description="Disordered" evidence="1">
    <location>
        <begin position="1"/>
        <end position="30"/>
    </location>
</feature>
<evidence type="ECO:0008006" key="4">
    <source>
        <dbReference type="Google" id="ProtNLM"/>
    </source>
</evidence>